<keyword evidence="9" id="KW-0863">Zinc-finger</keyword>
<evidence type="ECO:0000256" key="6">
    <source>
        <dbReference type="ARBA" id="ARBA00022840"/>
    </source>
</evidence>
<dbReference type="SUPFAM" id="SSF48452">
    <property type="entry name" value="TPR-like"/>
    <property type="match status" value="1"/>
</dbReference>
<keyword evidence="9" id="KW-0479">Metal-binding</keyword>
<reference evidence="12 13" key="1">
    <citation type="submission" date="2019-01" db="EMBL/GenBank/DDBJ databases">
        <title>Lactibacter flavus gen. nov., sp. nov., a novel bacterium of the family Propionibacteriaceae isolated from raw milk and dairy products.</title>
        <authorList>
            <person name="Huptas C."/>
            <person name="Wenning M."/>
            <person name="Breitenwieser F."/>
            <person name="Doll E."/>
            <person name="Von Neubeck M."/>
            <person name="Busse H.-J."/>
            <person name="Scherer S."/>
        </authorList>
    </citation>
    <scope>NUCLEOTIDE SEQUENCE [LARGE SCALE GENOMIC DNA]</scope>
    <source>
        <strain evidence="12 13">DSM 22130</strain>
    </source>
</reference>
<evidence type="ECO:0000256" key="4">
    <source>
        <dbReference type="ARBA" id="ARBA00022741"/>
    </source>
</evidence>
<keyword evidence="6" id="KW-0067">ATP-binding</keyword>
<dbReference type="GO" id="GO:0003677">
    <property type="term" value="F:DNA binding"/>
    <property type="evidence" value="ECO:0007669"/>
    <property type="project" value="InterPro"/>
</dbReference>
<dbReference type="Pfam" id="PF00069">
    <property type="entry name" value="Pkinase"/>
    <property type="match status" value="1"/>
</dbReference>
<keyword evidence="4" id="KW-0547">Nucleotide-binding</keyword>
<dbReference type="Proteomes" id="UP000291933">
    <property type="component" value="Unassembled WGS sequence"/>
</dbReference>
<dbReference type="Gene3D" id="1.10.510.10">
    <property type="entry name" value="Transferase(Phosphotransferase) domain 1"/>
    <property type="match status" value="1"/>
</dbReference>
<dbReference type="PANTHER" id="PTHR24363:SF0">
    <property type="entry name" value="SERINE_THREONINE KINASE LIKE DOMAIN CONTAINING 1"/>
    <property type="match status" value="1"/>
</dbReference>
<dbReference type="InterPro" id="IPR011009">
    <property type="entry name" value="Kinase-like_dom_sf"/>
</dbReference>
<evidence type="ECO:0000313" key="12">
    <source>
        <dbReference type="EMBL" id="TBT96337.1"/>
    </source>
</evidence>
<dbReference type="GO" id="GO:0006284">
    <property type="term" value="P:base-excision repair"/>
    <property type="evidence" value="ECO:0007669"/>
    <property type="project" value="InterPro"/>
</dbReference>
<evidence type="ECO:0000259" key="11">
    <source>
        <dbReference type="PROSITE" id="PS51066"/>
    </source>
</evidence>
<evidence type="ECO:0000256" key="2">
    <source>
        <dbReference type="ARBA" id="ARBA00022527"/>
    </source>
</evidence>
<evidence type="ECO:0000259" key="10">
    <source>
        <dbReference type="PROSITE" id="PS50011"/>
    </source>
</evidence>
<dbReference type="RefSeq" id="WP_131170749.1">
    <property type="nucleotide sequence ID" value="NZ_FXTL01000001.1"/>
</dbReference>
<keyword evidence="5 12" id="KW-0418">Kinase</keyword>
<proteinExistence type="predicted"/>
<dbReference type="InterPro" id="IPR011990">
    <property type="entry name" value="TPR-like_helical_dom_sf"/>
</dbReference>
<dbReference type="EMBL" id="SDMR01000001">
    <property type="protein sequence ID" value="TBT96337.1"/>
    <property type="molecule type" value="Genomic_DNA"/>
</dbReference>
<keyword evidence="2 12" id="KW-0723">Serine/threonine-protein kinase</keyword>
<dbReference type="InterPro" id="IPR000719">
    <property type="entry name" value="Prot_kinase_dom"/>
</dbReference>
<dbReference type="InterPro" id="IPR000214">
    <property type="entry name" value="Znf_DNA_glyclase/AP_lyase"/>
</dbReference>
<dbReference type="Gene3D" id="3.30.200.20">
    <property type="entry name" value="Phosphorylase Kinase, domain 1"/>
    <property type="match status" value="1"/>
</dbReference>
<dbReference type="GO" id="GO:0005524">
    <property type="term" value="F:ATP binding"/>
    <property type="evidence" value="ECO:0007669"/>
    <property type="project" value="UniProtKB-KW"/>
</dbReference>
<dbReference type="GO" id="GO:0003906">
    <property type="term" value="F:DNA-(apurinic or apyrimidinic site) endonuclease activity"/>
    <property type="evidence" value="ECO:0007669"/>
    <property type="project" value="InterPro"/>
</dbReference>
<dbReference type="CDD" id="cd14014">
    <property type="entry name" value="STKc_PknB_like"/>
    <property type="match status" value="1"/>
</dbReference>
<comment type="catalytic activity">
    <reaction evidence="7">
        <text>L-threonyl-[protein] + ATP = O-phospho-L-threonyl-[protein] + ADP + H(+)</text>
        <dbReference type="Rhea" id="RHEA:46608"/>
        <dbReference type="Rhea" id="RHEA-COMP:11060"/>
        <dbReference type="Rhea" id="RHEA-COMP:11605"/>
        <dbReference type="ChEBI" id="CHEBI:15378"/>
        <dbReference type="ChEBI" id="CHEBI:30013"/>
        <dbReference type="ChEBI" id="CHEBI:30616"/>
        <dbReference type="ChEBI" id="CHEBI:61977"/>
        <dbReference type="ChEBI" id="CHEBI:456216"/>
        <dbReference type="EC" id="2.7.11.1"/>
    </reaction>
</comment>
<dbReference type="EC" id="2.7.11.1" evidence="1"/>
<accession>A0A4Q9KNZ9</accession>
<evidence type="ECO:0000256" key="8">
    <source>
        <dbReference type="ARBA" id="ARBA00048679"/>
    </source>
</evidence>
<dbReference type="GO" id="GO:0004674">
    <property type="term" value="F:protein serine/threonine kinase activity"/>
    <property type="evidence" value="ECO:0007669"/>
    <property type="project" value="UniProtKB-KW"/>
</dbReference>
<dbReference type="OrthoDB" id="137117at2"/>
<evidence type="ECO:0000256" key="7">
    <source>
        <dbReference type="ARBA" id="ARBA00047899"/>
    </source>
</evidence>
<feature type="domain" description="Protein kinase" evidence="10">
    <location>
        <begin position="227"/>
        <end position="478"/>
    </location>
</feature>
<keyword evidence="3" id="KW-0808">Transferase</keyword>
<dbReference type="PANTHER" id="PTHR24363">
    <property type="entry name" value="SERINE/THREONINE PROTEIN KINASE"/>
    <property type="match status" value="1"/>
</dbReference>
<dbReference type="Pfam" id="PF16919">
    <property type="entry name" value="PknG_rubred"/>
    <property type="match status" value="1"/>
</dbReference>
<dbReference type="PROSITE" id="PS50011">
    <property type="entry name" value="PROTEIN_KINASE_DOM"/>
    <property type="match status" value="1"/>
</dbReference>
<feature type="domain" description="FPG-type" evidence="11">
    <location>
        <begin position="173"/>
        <end position="209"/>
    </location>
</feature>
<dbReference type="Pfam" id="PF16918">
    <property type="entry name" value="PknG_TPR"/>
    <property type="match status" value="1"/>
</dbReference>
<dbReference type="GO" id="GO:0008270">
    <property type="term" value="F:zinc ion binding"/>
    <property type="evidence" value="ECO:0007669"/>
    <property type="project" value="UniProtKB-KW"/>
</dbReference>
<dbReference type="PROSITE" id="PS51066">
    <property type="entry name" value="ZF_FPG_2"/>
    <property type="match status" value="1"/>
</dbReference>
<dbReference type="AlphaFoldDB" id="A0A4Q9KNZ9"/>
<comment type="catalytic activity">
    <reaction evidence="8">
        <text>L-seryl-[protein] + ATP = O-phospho-L-seryl-[protein] + ADP + H(+)</text>
        <dbReference type="Rhea" id="RHEA:17989"/>
        <dbReference type="Rhea" id="RHEA-COMP:9863"/>
        <dbReference type="Rhea" id="RHEA-COMP:11604"/>
        <dbReference type="ChEBI" id="CHEBI:15378"/>
        <dbReference type="ChEBI" id="CHEBI:29999"/>
        <dbReference type="ChEBI" id="CHEBI:30616"/>
        <dbReference type="ChEBI" id="CHEBI:83421"/>
        <dbReference type="ChEBI" id="CHEBI:456216"/>
        <dbReference type="EC" id="2.7.11.1"/>
    </reaction>
</comment>
<dbReference type="InterPro" id="IPR015887">
    <property type="entry name" value="DNA_glyclase_Znf_dom_DNA_BS"/>
</dbReference>
<name>A0A4Q9KNZ9_PROTD</name>
<dbReference type="GO" id="GO:0016799">
    <property type="term" value="F:hydrolase activity, hydrolyzing N-glycosyl compounds"/>
    <property type="evidence" value="ECO:0007669"/>
    <property type="project" value="InterPro"/>
</dbReference>
<evidence type="ECO:0000256" key="3">
    <source>
        <dbReference type="ARBA" id="ARBA00022679"/>
    </source>
</evidence>
<sequence length="802" mass="84658">MKCTQPGCTGRIVDGYCDVCGMPPAASGYRPPFAVDAAGTVSAGGPDVVAQAAAAASAGPSRGVQGAAPSRHASGPCPQPGCPGQIVDGYCDYCGNPPTAAPPPPSTVGGAAPAASQTLASAAIGSALLPGGQTAKRPAASALHRPVTRIGAGITTVPPAPLADPTKQLMTDPVVPEDKRFCPNCGEPIGRSIDGQPGRLSGFCPKCQTAYNFKPTIKAGELVAGQYEVAGALAYGGMGWIYLARDKNVSGRWVVLKGLLNAGDTDAKMAALSEQEFMAQVEHPLIVEIYNFVSDADGARYIVMEYVPGVSLKDILKRRQADNGGAMNPLPVDWALAYIIEIIPAFTYLHDRGLLYCDFKPDNVMQVGDSEKLIDLGGVRHVHDETSPMYGTVGFQAPELAAKGASVPSDVYTIGRTLLVLCTEFRGYQGEFATSLPPLADLPQITGQDSLYRLVLRACAPNPDDRFQSAEEFRQQALGVLREVVGVRTPGAAFASAPSPLFEPPTQTGDAFTWTQLPKLRPDTADSGWDWLNRLTINSPAERLAALRSAPEQTAEILLEQARIVLSAGDRVASKRLTQAILAQNPWDWRAIWMDGVAALMAGDYVGAQPAFNAVYGQVPGELAPKFALAIACERGGQAATAEQLYGVCASTDANYVTPSAFGLARLRAARSDLKGVLDALNLVPSTSRGYTESRRLRAQHLMALGTSLADLGAALDAVAAAKLDAPTYARYSVEILSRALDTVRATKDAPTVSIGGLPATDKALRPQLERAYRDLAAYQSDAGERARLIEQANATRRWSVL</sequence>
<evidence type="ECO:0000256" key="1">
    <source>
        <dbReference type="ARBA" id="ARBA00012513"/>
    </source>
</evidence>
<evidence type="ECO:0000313" key="13">
    <source>
        <dbReference type="Proteomes" id="UP000291933"/>
    </source>
</evidence>
<keyword evidence="9" id="KW-0862">Zinc</keyword>
<dbReference type="InterPro" id="IPR031636">
    <property type="entry name" value="PknG_TPR"/>
</dbReference>
<organism evidence="12 13">
    <name type="scientific">Propioniciclava tarda</name>
    <dbReference type="NCBI Taxonomy" id="433330"/>
    <lineage>
        <taxon>Bacteria</taxon>
        <taxon>Bacillati</taxon>
        <taxon>Actinomycetota</taxon>
        <taxon>Actinomycetes</taxon>
        <taxon>Propionibacteriales</taxon>
        <taxon>Propionibacteriaceae</taxon>
        <taxon>Propioniciclava</taxon>
    </lineage>
</organism>
<dbReference type="InterPro" id="IPR031634">
    <property type="entry name" value="PknG_rubred"/>
</dbReference>
<gene>
    <name evidence="12" type="ORF">ET996_01355</name>
</gene>
<evidence type="ECO:0000256" key="9">
    <source>
        <dbReference type="PROSITE-ProRule" id="PRU00391"/>
    </source>
</evidence>
<dbReference type="PROSITE" id="PS01242">
    <property type="entry name" value="ZF_FPG_1"/>
    <property type="match status" value="1"/>
</dbReference>
<evidence type="ECO:0000256" key="5">
    <source>
        <dbReference type="ARBA" id="ARBA00022777"/>
    </source>
</evidence>
<keyword evidence="13" id="KW-1185">Reference proteome</keyword>
<protein>
    <recommendedName>
        <fullName evidence="1">non-specific serine/threonine protein kinase</fullName>
        <ecNumber evidence="1">2.7.11.1</ecNumber>
    </recommendedName>
</protein>
<comment type="caution">
    <text evidence="12">The sequence shown here is derived from an EMBL/GenBank/DDBJ whole genome shotgun (WGS) entry which is preliminary data.</text>
</comment>
<dbReference type="Gene3D" id="1.25.40.10">
    <property type="entry name" value="Tetratricopeptide repeat domain"/>
    <property type="match status" value="1"/>
</dbReference>
<dbReference type="SUPFAM" id="SSF56112">
    <property type="entry name" value="Protein kinase-like (PK-like)"/>
    <property type="match status" value="1"/>
</dbReference>